<feature type="domain" description="N-acetyltransferase" evidence="1">
    <location>
        <begin position="2"/>
        <end position="169"/>
    </location>
</feature>
<proteinExistence type="predicted"/>
<reference evidence="3" key="1">
    <citation type="submission" date="2016-01" db="EMBL/GenBank/DDBJ databases">
        <authorList>
            <person name="Mitreva M."/>
            <person name="Pepin K.H."/>
            <person name="Mihindukulasuriya K.A."/>
            <person name="Fulton R."/>
            <person name="Fronick C."/>
            <person name="O'Laughlin M."/>
            <person name="Miner T."/>
            <person name="Herter B."/>
            <person name="Rosa B.A."/>
            <person name="Cordes M."/>
            <person name="Tomlinson C."/>
            <person name="Wollam A."/>
            <person name="Palsikar V.B."/>
            <person name="Mardis E.R."/>
            <person name="Wilson R.K."/>
        </authorList>
    </citation>
    <scope>NUCLEOTIDE SEQUENCE [LARGE SCALE GENOMIC DNA]</scope>
    <source>
        <strain evidence="3">DNF01167</strain>
    </source>
</reference>
<dbReference type="PANTHER" id="PTHR39173:SF1">
    <property type="entry name" value="ACETYLTRANSFERASE"/>
    <property type="match status" value="1"/>
</dbReference>
<name>A0A134A3I5_9BACL</name>
<dbReference type="PATRIC" id="fig|1379.3.peg.436"/>
<dbReference type="EMBL" id="LSDC01000023">
    <property type="protein sequence ID" value="KXB62264.1"/>
    <property type="molecule type" value="Genomic_DNA"/>
</dbReference>
<dbReference type="CDD" id="cd04301">
    <property type="entry name" value="NAT_SF"/>
    <property type="match status" value="1"/>
</dbReference>
<dbReference type="GO" id="GO:0016747">
    <property type="term" value="F:acyltransferase activity, transferring groups other than amino-acyl groups"/>
    <property type="evidence" value="ECO:0007669"/>
    <property type="project" value="InterPro"/>
</dbReference>
<dbReference type="InterPro" id="IPR016181">
    <property type="entry name" value="Acyl_CoA_acyltransferase"/>
</dbReference>
<dbReference type="Pfam" id="PF00583">
    <property type="entry name" value="Acetyltransf_1"/>
    <property type="match status" value="1"/>
</dbReference>
<accession>A0A134A3I5</accession>
<dbReference type="Proteomes" id="UP000070355">
    <property type="component" value="Unassembled WGS sequence"/>
</dbReference>
<dbReference type="STRING" id="1379.HMPREF3186_00440"/>
<dbReference type="RefSeq" id="WP_060913719.1">
    <property type="nucleotide sequence ID" value="NZ_KQ959929.1"/>
</dbReference>
<organism evidence="2 3">
    <name type="scientific">Gemella haemolysans</name>
    <dbReference type="NCBI Taxonomy" id="1379"/>
    <lineage>
        <taxon>Bacteria</taxon>
        <taxon>Bacillati</taxon>
        <taxon>Bacillota</taxon>
        <taxon>Bacilli</taxon>
        <taxon>Bacillales</taxon>
        <taxon>Gemellaceae</taxon>
        <taxon>Gemella</taxon>
    </lineage>
</organism>
<sequence>MIIFKEPKDVTLEQILNYKEEFVLNNEIIHGAANMTALSIPEWVKFVENTKYKETVTPGFVTAHTFFALDDNKIVGIINARHELNDYLLNFGGHIGYSVRKSERRKGYAKRMLNYTSEFLFSLGLQKILITCDKNNIASKRTIESCGGILENEVVEESRTTLRYWIYKK</sequence>
<evidence type="ECO:0000313" key="2">
    <source>
        <dbReference type="EMBL" id="KXB62264.1"/>
    </source>
</evidence>
<dbReference type="InterPro" id="IPR000182">
    <property type="entry name" value="GNAT_dom"/>
</dbReference>
<dbReference type="PROSITE" id="PS51186">
    <property type="entry name" value="GNAT"/>
    <property type="match status" value="1"/>
</dbReference>
<protein>
    <submittedName>
        <fullName evidence="2">Acetyltransferase, GNAT family</fullName>
    </submittedName>
</protein>
<dbReference type="PANTHER" id="PTHR39173">
    <property type="entry name" value="ACETYLTRANSFERASE"/>
    <property type="match status" value="1"/>
</dbReference>
<dbReference type="AlphaFoldDB" id="A0A134A3I5"/>
<evidence type="ECO:0000313" key="3">
    <source>
        <dbReference type="Proteomes" id="UP000070355"/>
    </source>
</evidence>
<keyword evidence="2" id="KW-0808">Transferase</keyword>
<dbReference type="SUPFAM" id="SSF55729">
    <property type="entry name" value="Acyl-CoA N-acyltransferases (Nat)"/>
    <property type="match status" value="1"/>
</dbReference>
<dbReference type="OrthoDB" id="9797989at2"/>
<comment type="caution">
    <text evidence="2">The sequence shown here is derived from an EMBL/GenBank/DDBJ whole genome shotgun (WGS) entry which is preliminary data.</text>
</comment>
<evidence type="ECO:0000259" key="1">
    <source>
        <dbReference type="PROSITE" id="PS51186"/>
    </source>
</evidence>
<dbReference type="Gene3D" id="3.40.630.30">
    <property type="match status" value="1"/>
</dbReference>
<gene>
    <name evidence="2" type="ORF">HMPREF3186_00440</name>
</gene>